<dbReference type="Proteomes" id="UP000321947">
    <property type="component" value="Unassembled WGS sequence"/>
</dbReference>
<organism evidence="2 4">
    <name type="scientific">Cucumis melo var. makuwa</name>
    <name type="common">Oriental melon</name>
    <dbReference type="NCBI Taxonomy" id="1194695"/>
    <lineage>
        <taxon>Eukaryota</taxon>
        <taxon>Viridiplantae</taxon>
        <taxon>Streptophyta</taxon>
        <taxon>Embryophyta</taxon>
        <taxon>Tracheophyta</taxon>
        <taxon>Spermatophyta</taxon>
        <taxon>Magnoliopsida</taxon>
        <taxon>eudicotyledons</taxon>
        <taxon>Gunneridae</taxon>
        <taxon>Pentapetalae</taxon>
        <taxon>rosids</taxon>
        <taxon>fabids</taxon>
        <taxon>Cucurbitales</taxon>
        <taxon>Cucurbitaceae</taxon>
        <taxon>Benincaseae</taxon>
        <taxon>Cucumis</taxon>
    </lineage>
</organism>
<dbReference type="Pfam" id="PF02992">
    <property type="entry name" value="Transposase_21"/>
    <property type="match status" value="1"/>
</dbReference>
<protein>
    <recommendedName>
        <fullName evidence="6">CACTA en-spm transposon protein</fullName>
    </recommendedName>
</protein>
<evidence type="ECO:0000313" key="3">
    <source>
        <dbReference type="EMBL" id="TYK25758.1"/>
    </source>
</evidence>
<evidence type="ECO:0000256" key="1">
    <source>
        <dbReference type="SAM" id="MobiDB-lite"/>
    </source>
</evidence>
<name>A0A5A7SXR6_CUCMM</name>
<gene>
    <name evidence="3" type="ORF">E5676_scaffold862G00580</name>
    <name evidence="2" type="ORF">E6C27_scaffold285G00090</name>
</gene>
<feature type="region of interest" description="Disordered" evidence="1">
    <location>
        <begin position="244"/>
        <end position="264"/>
    </location>
</feature>
<evidence type="ECO:0000313" key="4">
    <source>
        <dbReference type="Proteomes" id="UP000321393"/>
    </source>
</evidence>
<accession>A0A5A7SXR6</accession>
<evidence type="ECO:0000313" key="5">
    <source>
        <dbReference type="Proteomes" id="UP000321947"/>
    </source>
</evidence>
<dbReference type="Proteomes" id="UP000321393">
    <property type="component" value="Unassembled WGS sequence"/>
</dbReference>
<reference evidence="4 5" key="1">
    <citation type="submission" date="2019-08" db="EMBL/GenBank/DDBJ databases">
        <title>Draft genome sequences of two oriental melons (Cucumis melo L. var makuwa).</title>
        <authorList>
            <person name="Kwon S.-Y."/>
        </authorList>
    </citation>
    <scope>NUCLEOTIDE SEQUENCE [LARGE SCALE GENOMIC DNA]</scope>
    <source>
        <strain evidence="5">cv. Chang Bougi</strain>
        <strain evidence="4">cv. SW 3</strain>
        <tissue evidence="2">Leaf</tissue>
    </source>
</reference>
<sequence length="264" mass="30180">MKPKENFVTWAWNTRLFTRASMTVYCTRKSLLICNIVLHVERSTDIRWNKDKRIETDDVLRHPADVEGWKHFDYDFPDFACDPRNMHLGFASDEFNPFSQMIGTSQPSVTPTLRRHAQSRLLELECYVAANGQIPMTTTPGTEKPIFPHIIRLSQSELAKQRRESIDRVNFFRQTHVRDGTFVSQATEDAHIVSKLVAASNARTPVPAYLEDSQPLSRDEICKTVLDRRPKYLKDLGWGPKLKAHKTTSASSSTTSCPQSTVEL</sequence>
<evidence type="ECO:0000313" key="2">
    <source>
        <dbReference type="EMBL" id="KAA0035398.1"/>
    </source>
</evidence>
<dbReference type="InterPro" id="IPR004242">
    <property type="entry name" value="Transposase_21"/>
</dbReference>
<dbReference type="EMBL" id="SSTD01003772">
    <property type="protein sequence ID" value="TYK25758.1"/>
    <property type="molecule type" value="Genomic_DNA"/>
</dbReference>
<dbReference type="EMBL" id="SSTE01019907">
    <property type="protein sequence ID" value="KAA0035398.1"/>
    <property type="molecule type" value="Genomic_DNA"/>
</dbReference>
<feature type="compositionally biased region" description="Low complexity" evidence="1">
    <location>
        <begin position="247"/>
        <end position="264"/>
    </location>
</feature>
<proteinExistence type="predicted"/>
<dbReference type="OrthoDB" id="1921870at2759"/>
<evidence type="ECO:0008006" key="6">
    <source>
        <dbReference type="Google" id="ProtNLM"/>
    </source>
</evidence>
<comment type="caution">
    <text evidence="2">The sequence shown here is derived from an EMBL/GenBank/DDBJ whole genome shotgun (WGS) entry which is preliminary data.</text>
</comment>
<dbReference type="AlphaFoldDB" id="A0A5A7SXR6"/>